<dbReference type="NCBIfam" id="TIGR00350">
    <property type="entry name" value="lytR_cpsA_psr"/>
    <property type="match status" value="1"/>
</dbReference>
<evidence type="ECO:0000313" key="5">
    <source>
        <dbReference type="EMBL" id="TFC19043.1"/>
    </source>
</evidence>
<organism evidence="5 6">
    <name type="scientific">Cryobacterium glucosi</name>
    <dbReference type="NCBI Taxonomy" id="1259175"/>
    <lineage>
        <taxon>Bacteria</taxon>
        <taxon>Bacillati</taxon>
        <taxon>Actinomycetota</taxon>
        <taxon>Actinomycetes</taxon>
        <taxon>Micrococcales</taxon>
        <taxon>Microbacteriaceae</taxon>
        <taxon>Cryobacterium</taxon>
    </lineage>
</organism>
<feature type="transmembrane region" description="Helical" evidence="3">
    <location>
        <begin position="21"/>
        <end position="43"/>
    </location>
</feature>
<keyword evidence="3" id="KW-0812">Transmembrane</keyword>
<feature type="compositionally biased region" description="Low complexity" evidence="2">
    <location>
        <begin position="378"/>
        <end position="403"/>
    </location>
</feature>
<comment type="similarity">
    <text evidence="1">Belongs to the LytR/CpsA/Psr (LCP) family.</text>
</comment>
<dbReference type="Gene3D" id="3.40.630.190">
    <property type="entry name" value="LCP protein"/>
    <property type="match status" value="1"/>
</dbReference>
<comment type="caution">
    <text evidence="5">The sequence shown here is derived from an EMBL/GenBank/DDBJ whole genome shotgun (WGS) entry which is preliminary data.</text>
</comment>
<evidence type="ECO:0000256" key="1">
    <source>
        <dbReference type="ARBA" id="ARBA00006068"/>
    </source>
</evidence>
<dbReference type="PANTHER" id="PTHR33392:SF6">
    <property type="entry name" value="POLYISOPRENYL-TEICHOIC ACID--PEPTIDOGLYCAN TEICHOIC ACID TRANSFERASE TAGU"/>
    <property type="match status" value="1"/>
</dbReference>
<dbReference type="EMBL" id="SOFS01000027">
    <property type="protein sequence ID" value="TFC19043.1"/>
    <property type="molecule type" value="Genomic_DNA"/>
</dbReference>
<dbReference type="InterPro" id="IPR050922">
    <property type="entry name" value="LytR/CpsA/Psr_CW_biosynth"/>
</dbReference>
<dbReference type="Pfam" id="PF03816">
    <property type="entry name" value="LytR_cpsA_psr"/>
    <property type="match status" value="1"/>
</dbReference>
<feature type="domain" description="Cell envelope-related transcriptional attenuator" evidence="4">
    <location>
        <begin position="111"/>
        <end position="268"/>
    </location>
</feature>
<accession>A0ABY2IKZ4</accession>
<keyword evidence="3" id="KW-0472">Membrane</keyword>
<feature type="compositionally biased region" description="Low complexity" evidence="2">
    <location>
        <begin position="412"/>
        <end position="428"/>
    </location>
</feature>
<dbReference type="Proteomes" id="UP000297604">
    <property type="component" value="Unassembled WGS sequence"/>
</dbReference>
<gene>
    <name evidence="5" type="ORF">E3O46_12930</name>
</gene>
<evidence type="ECO:0000256" key="3">
    <source>
        <dbReference type="SAM" id="Phobius"/>
    </source>
</evidence>
<name>A0ABY2IKZ4_9MICO</name>
<dbReference type="InterPro" id="IPR004474">
    <property type="entry name" value="LytR_CpsA_psr"/>
</dbReference>
<reference evidence="5 6" key="1">
    <citation type="submission" date="2019-03" db="EMBL/GenBank/DDBJ databases">
        <title>Genomics of glacier-inhabiting Cryobacterium strains.</title>
        <authorList>
            <person name="Liu Q."/>
            <person name="Xin Y.-H."/>
        </authorList>
    </citation>
    <scope>NUCLEOTIDE SEQUENCE [LARGE SCALE GENOMIC DNA]</scope>
    <source>
        <strain evidence="5 6">MDB1-5</strain>
    </source>
</reference>
<evidence type="ECO:0000259" key="4">
    <source>
        <dbReference type="Pfam" id="PF03816"/>
    </source>
</evidence>
<evidence type="ECO:0000256" key="2">
    <source>
        <dbReference type="SAM" id="MobiDB-lite"/>
    </source>
</evidence>
<feature type="region of interest" description="Disordered" evidence="2">
    <location>
        <begin position="367"/>
        <end position="428"/>
    </location>
</feature>
<evidence type="ECO:0000313" key="6">
    <source>
        <dbReference type="Proteomes" id="UP000297604"/>
    </source>
</evidence>
<protein>
    <submittedName>
        <fullName evidence="5">LytR family transcriptional regulator</fullName>
    </submittedName>
</protein>
<keyword evidence="6" id="KW-1185">Reference proteome</keyword>
<sequence>MGAPIRHGRLQRRSPWQTVRVALVFSVSVLLVSGGTIAAVATWDVARSVKPGVHLAHLADTPGSTAALAVDVAAISGGVDLLLTGTDTRSGQGGAFATGAGLAGSSGAGNNDVTLLLHISKNHQNVSVISFPRDLMIPVPACPQSDGSTASASSRVMLNATLARGGLSCVVLTIEKLTGVQIPFAAQISFDGVTVMSNAIGGVTVCVASPIDDLYTNPPLHLAAGQQSIVGDMALSFLRSRHGVGDGSDLGRISNQQVFMAALARKVETGGVLGNPVMLYSLAKAATDNMVLSDTLTNPTTQVQIALALKDTGLANMVFLQYPAVADPQDVNRVIPQKEGAAVVNAALVADQPIQLSGAPGRAAVLDKSAPAAPNPTPTSLSTPVPGKTGPATTPTPVQAATPGPGGAVLPTTVTGQTAAQQTCSKGN</sequence>
<proteinExistence type="inferred from homology"/>
<dbReference type="PANTHER" id="PTHR33392">
    <property type="entry name" value="POLYISOPRENYL-TEICHOIC ACID--PEPTIDOGLYCAN TEICHOIC ACID TRANSFERASE TAGU"/>
    <property type="match status" value="1"/>
</dbReference>
<keyword evidence="3" id="KW-1133">Transmembrane helix</keyword>